<dbReference type="Proteomes" id="UP001062901">
    <property type="component" value="Unassembled WGS sequence"/>
</dbReference>
<dbReference type="EMBL" id="BAQD01000139">
    <property type="protein sequence ID" value="GBQ08706.1"/>
    <property type="molecule type" value="Genomic_DNA"/>
</dbReference>
<sequence length="109" mass="11943">MKRLSHLSPNECVLLTAARLLDGRIVWRGRDGQWFDHVAQAACLTAEESEAALEEASTQAARQGVMGVYPVVARKGEPPQPVSMKEHIRAFGPTVHPEFSYVPQSEASS</sequence>
<comment type="caution">
    <text evidence="1">The sequence shown here is derived from an EMBL/GenBank/DDBJ whole genome shotgun (WGS) entry which is preliminary data.</text>
</comment>
<reference evidence="1" key="1">
    <citation type="submission" date="2013-04" db="EMBL/GenBank/DDBJ databases">
        <title>The genome sequencing project of 58 acetic acid bacteria.</title>
        <authorList>
            <person name="Okamoto-Kainuma A."/>
            <person name="Ishikawa M."/>
            <person name="Umino S."/>
            <person name="Koizumi Y."/>
            <person name="Shiwa Y."/>
            <person name="Yoshikawa H."/>
            <person name="Matsutani M."/>
            <person name="Matsushita K."/>
        </authorList>
    </citation>
    <scope>NUCLEOTIDE SEQUENCE</scope>
    <source>
        <strain evidence="1">DSM 15669</strain>
    </source>
</reference>
<protein>
    <recommendedName>
        <fullName evidence="3">DUF2849 domain-containing protein</fullName>
    </recommendedName>
</protein>
<name>A0ABQ0P0Z4_9PROT</name>
<evidence type="ECO:0000313" key="1">
    <source>
        <dbReference type="EMBL" id="GBQ08706.1"/>
    </source>
</evidence>
<gene>
    <name evidence="1" type="ORF">AA15669_1872</name>
</gene>
<dbReference type="InterPro" id="IPR021270">
    <property type="entry name" value="DUF2849"/>
</dbReference>
<proteinExistence type="predicted"/>
<evidence type="ECO:0008006" key="3">
    <source>
        <dbReference type="Google" id="ProtNLM"/>
    </source>
</evidence>
<evidence type="ECO:0000313" key="2">
    <source>
        <dbReference type="Proteomes" id="UP001062901"/>
    </source>
</evidence>
<keyword evidence="2" id="KW-1185">Reference proteome</keyword>
<dbReference type="Pfam" id="PF11011">
    <property type="entry name" value="DUF2849"/>
    <property type="match status" value="1"/>
</dbReference>
<dbReference type="RefSeq" id="WP_018981248.1">
    <property type="nucleotide sequence ID" value="NZ_BAQD01000139.1"/>
</dbReference>
<organism evidence="1 2">
    <name type="scientific">Saccharibacter floricola DSM 15669</name>
    <dbReference type="NCBI Taxonomy" id="1123227"/>
    <lineage>
        <taxon>Bacteria</taxon>
        <taxon>Pseudomonadati</taxon>
        <taxon>Pseudomonadota</taxon>
        <taxon>Alphaproteobacteria</taxon>
        <taxon>Acetobacterales</taxon>
        <taxon>Acetobacteraceae</taxon>
        <taxon>Saccharibacter</taxon>
    </lineage>
</organism>
<accession>A0ABQ0P0Z4</accession>